<proteinExistence type="predicted"/>
<keyword evidence="1" id="KW-0479">Metal-binding</keyword>
<accession>A0A2A5IDR5</accession>
<dbReference type="Pfam" id="PF08797">
    <property type="entry name" value="HIRAN"/>
    <property type="match status" value="1"/>
</dbReference>
<evidence type="ECO:0000256" key="1">
    <source>
        <dbReference type="ARBA" id="ARBA00022723"/>
    </source>
</evidence>
<feature type="domain" description="HIRAN" evidence="3">
    <location>
        <begin position="93"/>
        <end position="139"/>
    </location>
</feature>
<name>A0A2A5IDR5_BACPU</name>
<evidence type="ECO:0000256" key="2">
    <source>
        <dbReference type="ARBA" id="ARBA00022801"/>
    </source>
</evidence>
<reference evidence="4 5" key="1">
    <citation type="submission" date="2017-06" db="EMBL/GenBank/DDBJ databases">
        <title>Draft Genome Sequence of Bacillus sp Strain 36R Isolated from saline sediment at Atanasia, Sonora, Mexico.</title>
        <authorList>
            <person name="Sanchez Diaz R."/>
            <person name="Quiroz Macias M.E."/>
            <person name="Ibarra Gamez J.C."/>
            <person name="Enciso Ibarra J."/>
            <person name="Gomez Gil B."/>
            <person name="Galaviz Silva L."/>
        </authorList>
    </citation>
    <scope>NUCLEOTIDE SEQUENCE [LARGE SCALE GENOMIC DNA]</scope>
    <source>
        <strain evidence="4 5">36R_ATNSAL</strain>
    </source>
</reference>
<keyword evidence="2" id="KW-0378">Hydrolase</keyword>
<dbReference type="Proteomes" id="UP000228754">
    <property type="component" value="Unassembled WGS sequence"/>
</dbReference>
<dbReference type="AlphaFoldDB" id="A0A2A5IDR5"/>
<organism evidence="4 5">
    <name type="scientific">Bacillus pumilus</name>
    <name type="common">Bacillus mesentericus</name>
    <dbReference type="NCBI Taxonomy" id="1408"/>
    <lineage>
        <taxon>Bacteria</taxon>
        <taxon>Bacillati</taxon>
        <taxon>Bacillota</taxon>
        <taxon>Bacilli</taxon>
        <taxon>Bacillales</taxon>
        <taxon>Bacillaceae</taxon>
        <taxon>Bacillus</taxon>
    </lineage>
</organism>
<evidence type="ECO:0000313" key="4">
    <source>
        <dbReference type="EMBL" id="PCK15534.1"/>
    </source>
</evidence>
<evidence type="ECO:0000259" key="3">
    <source>
        <dbReference type="Pfam" id="PF08797"/>
    </source>
</evidence>
<sequence length="207" mass="24208">MFKTDSETIENAIEETKNQPEKIEVYPKKISETVYSIKYEEESAFFEYITFKVAGTSHYQKEIKKAISKEKNDGFNFEEKYDGMTNSEILENTYDEPIFIHHKEFFSECEFQLEENNEHDAKAIGVYVNGYKVGHVPRKNYQEGQDFIFKYLKQGISYPISAMLYGGKYKINRNDSSVDTGETDYKIECEVIIKTDKQVDKVINPIK</sequence>
<dbReference type="EMBL" id="NKHG01000221">
    <property type="protein sequence ID" value="PCK15534.1"/>
    <property type="molecule type" value="Genomic_DNA"/>
</dbReference>
<comment type="caution">
    <text evidence="4">The sequence shown here is derived from an EMBL/GenBank/DDBJ whole genome shotgun (WGS) entry which is preliminary data.</text>
</comment>
<dbReference type="Gene3D" id="3.30.70.2330">
    <property type="match status" value="1"/>
</dbReference>
<dbReference type="InterPro" id="IPR014905">
    <property type="entry name" value="HIRAN"/>
</dbReference>
<evidence type="ECO:0000313" key="5">
    <source>
        <dbReference type="Proteomes" id="UP000228754"/>
    </source>
</evidence>
<gene>
    <name evidence="4" type="ORF">CEY02_20520</name>
</gene>
<dbReference type="OrthoDB" id="2974059at2"/>
<protein>
    <recommendedName>
        <fullName evidence="3">HIRAN domain-containing protein</fullName>
    </recommendedName>
</protein>